<keyword evidence="2 4" id="KW-0808">Transferase</keyword>
<dbReference type="PANTHER" id="PTHR11061:SF49">
    <property type="entry name" value="23S RRNA (URACIL(1939)-C(5))-METHYLTRANSFERASE RLMD"/>
    <property type="match status" value="1"/>
</dbReference>
<dbReference type="EMBL" id="JAHVAH010000001">
    <property type="protein sequence ID" value="MBW0145154.1"/>
    <property type="molecule type" value="Genomic_DNA"/>
</dbReference>
<dbReference type="Pfam" id="PF05958">
    <property type="entry name" value="tRNA_U5-meth_tr"/>
    <property type="match status" value="1"/>
</dbReference>
<evidence type="ECO:0000256" key="4">
    <source>
        <dbReference type="PROSITE-ProRule" id="PRU01024"/>
    </source>
</evidence>
<reference evidence="6 7" key="1">
    <citation type="submission" date="2021-07" db="EMBL/GenBank/DDBJ databases">
        <title>The draft genome sequence of Sphingomicrobium sp. B8.</title>
        <authorList>
            <person name="Mu L."/>
        </authorList>
    </citation>
    <scope>NUCLEOTIDE SEQUENCE [LARGE SCALE GENOMIC DNA]</scope>
    <source>
        <strain evidence="6 7">B8</strain>
    </source>
</reference>
<keyword evidence="3 4" id="KW-0949">S-adenosyl-L-methionine</keyword>
<protein>
    <submittedName>
        <fullName evidence="6">Class I SAM-dependent RNA methyltransferase</fullName>
    </submittedName>
</protein>
<evidence type="ECO:0000256" key="5">
    <source>
        <dbReference type="PROSITE-ProRule" id="PRU10015"/>
    </source>
</evidence>
<evidence type="ECO:0000256" key="2">
    <source>
        <dbReference type="ARBA" id="ARBA00022679"/>
    </source>
</evidence>
<feature type="binding site" evidence="4">
    <location>
        <position position="235"/>
    </location>
    <ligand>
        <name>S-adenosyl-L-methionine</name>
        <dbReference type="ChEBI" id="CHEBI:59789"/>
    </ligand>
</feature>
<organism evidence="6 7">
    <name type="scientific">Sphingomicrobium clamense</name>
    <dbReference type="NCBI Taxonomy" id="2851013"/>
    <lineage>
        <taxon>Bacteria</taxon>
        <taxon>Pseudomonadati</taxon>
        <taxon>Pseudomonadota</taxon>
        <taxon>Alphaproteobacteria</taxon>
        <taxon>Sphingomonadales</taxon>
        <taxon>Sphingomonadaceae</taxon>
        <taxon>Sphingomicrobium</taxon>
    </lineage>
</organism>
<evidence type="ECO:0000256" key="3">
    <source>
        <dbReference type="ARBA" id="ARBA00022691"/>
    </source>
</evidence>
<name>A0ABS6V6G3_9SPHN</name>
<feature type="binding site" evidence="4">
    <location>
        <position position="326"/>
    </location>
    <ligand>
        <name>S-adenosyl-L-methionine</name>
        <dbReference type="ChEBI" id="CHEBI:59789"/>
    </ligand>
</feature>
<comment type="caution">
    <text evidence="6">The sequence shown here is derived from an EMBL/GenBank/DDBJ whole genome shotgun (WGS) entry which is preliminary data.</text>
</comment>
<dbReference type="GO" id="GO:0008168">
    <property type="term" value="F:methyltransferase activity"/>
    <property type="evidence" value="ECO:0007669"/>
    <property type="project" value="UniProtKB-KW"/>
</dbReference>
<feature type="active site" description="Nucleophile" evidence="4">
    <location>
        <position position="352"/>
    </location>
</feature>
<dbReference type="PROSITE" id="PS51687">
    <property type="entry name" value="SAM_MT_RNA_M5U"/>
    <property type="match status" value="1"/>
</dbReference>
<dbReference type="GO" id="GO:0032259">
    <property type="term" value="P:methylation"/>
    <property type="evidence" value="ECO:0007669"/>
    <property type="project" value="UniProtKB-KW"/>
</dbReference>
<gene>
    <name evidence="6" type="ORF">KTQ36_07580</name>
</gene>
<feature type="binding site" evidence="4">
    <location>
        <position position="280"/>
    </location>
    <ligand>
        <name>S-adenosyl-L-methionine</name>
        <dbReference type="ChEBI" id="CHEBI:59789"/>
    </ligand>
</feature>
<sequence>MTEVIVKVAARGEGVTASGQYFPMTAPGDVIENGQVAARGPNFQQPPCRHFPQCGGCQLQHLSDAAYAQYCVDRLVVALGKQDLEAEIRPPHLSPPRSRRRASLKALNVGGRIKLGFNEERSHRVVDLAECHILRPEQFALIGPLRDLLRHLVPPKRVAEVHMTLADQGVDLMLSGVRAEGLAAIEGMTDFATSQQLARLTIDEGYGAEPRWAPEPVTITLSGVPVGLPPGAFLQATKDGEEALALAVREAVGEGAILDLFAGLGTFSFALKDREVTAAEAGRDAVLSLQQAARRSGRSVTAQHRDLYRNPFQPNELAGFGSVVLDPPRSGAEAQVRALADSSVSSIAYVSCNPSTFARDARKLIDGGYRLDWVRPVGQFRWSTHVELASRFSR</sequence>
<dbReference type="RefSeq" id="WP_218633083.1">
    <property type="nucleotide sequence ID" value="NZ_JAHVAH010000001.1"/>
</dbReference>
<dbReference type="PANTHER" id="PTHR11061">
    <property type="entry name" value="RNA M5U METHYLTRANSFERASE"/>
    <property type="match status" value="1"/>
</dbReference>
<dbReference type="InterPro" id="IPR030390">
    <property type="entry name" value="MeTrfase_TrmA_AS"/>
</dbReference>
<feature type="binding site" evidence="4">
    <location>
        <position position="261"/>
    </location>
    <ligand>
        <name>S-adenosyl-L-methionine</name>
        <dbReference type="ChEBI" id="CHEBI:59789"/>
    </ligand>
</feature>
<comment type="similarity">
    <text evidence="4">Belongs to the class I-like SAM-binding methyltransferase superfamily. RNA M5U methyltransferase family.</text>
</comment>
<accession>A0ABS6V6G3</accession>
<dbReference type="InterPro" id="IPR010280">
    <property type="entry name" value="U5_MeTrfase_fam"/>
</dbReference>
<evidence type="ECO:0000256" key="1">
    <source>
        <dbReference type="ARBA" id="ARBA00022603"/>
    </source>
</evidence>
<dbReference type="Proteomes" id="UP000698028">
    <property type="component" value="Unassembled WGS sequence"/>
</dbReference>
<proteinExistence type="inferred from homology"/>
<evidence type="ECO:0000313" key="6">
    <source>
        <dbReference type="EMBL" id="MBW0145154.1"/>
    </source>
</evidence>
<feature type="active site" evidence="5">
    <location>
        <position position="352"/>
    </location>
</feature>
<evidence type="ECO:0000313" key="7">
    <source>
        <dbReference type="Proteomes" id="UP000698028"/>
    </source>
</evidence>
<dbReference type="PROSITE" id="PS01230">
    <property type="entry name" value="TRMA_1"/>
    <property type="match status" value="1"/>
</dbReference>
<keyword evidence="1 4" id="KW-0489">Methyltransferase</keyword>
<keyword evidence="7" id="KW-1185">Reference proteome</keyword>